<keyword evidence="2" id="KW-0813">Transport</keyword>
<dbReference type="PANTHER" id="PTHR43649:SF34">
    <property type="entry name" value="ABC TRANSPORTER PERIPLASMIC-BINDING PROTEIN YCJN-RELATED"/>
    <property type="match status" value="1"/>
</dbReference>
<feature type="signal peptide" evidence="5">
    <location>
        <begin position="1"/>
        <end position="23"/>
    </location>
</feature>
<evidence type="ECO:0000256" key="5">
    <source>
        <dbReference type="SAM" id="SignalP"/>
    </source>
</evidence>
<protein>
    <submittedName>
        <fullName evidence="6">Sugar ABC transporter substrate-binding protein</fullName>
    </submittedName>
</protein>
<dbReference type="PROSITE" id="PS51257">
    <property type="entry name" value="PROKAR_LIPOPROTEIN"/>
    <property type="match status" value="1"/>
</dbReference>
<comment type="caution">
    <text evidence="6">The sequence shown here is derived from an EMBL/GenBank/DDBJ whole genome shotgun (WGS) entry which is preliminary data.</text>
</comment>
<dbReference type="PANTHER" id="PTHR43649">
    <property type="entry name" value="ARABINOSE-BINDING PROTEIN-RELATED"/>
    <property type="match status" value="1"/>
</dbReference>
<dbReference type="Gene3D" id="3.40.190.10">
    <property type="entry name" value="Periplasmic binding protein-like II"/>
    <property type="match status" value="2"/>
</dbReference>
<gene>
    <name evidence="6" type="ORF">M5W83_08270</name>
</gene>
<evidence type="ECO:0000313" key="7">
    <source>
        <dbReference type="Proteomes" id="UP001209276"/>
    </source>
</evidence>
<dbReference type="Proteomes" id="UP001209276">
    <property type="component" value="Unassembled WGS sequence"/>
</dbReference>
<dbReference type="InterPro" id="IPR006059">
    <property type="entry name" value="SBP"/>
</dbReference>
<evidence type="ECO:0000256" key="4">
    <source>
        <dbReference type="SAM" id="MobiDB-lite"/>
    </source>
</evidence>
<feature type="region of interest" description="Disordered" evidence="4">
    <location>
        <begin position="25"/>
        <end position="44"/>
    </location>
</feature>
<keyword evidence="3 5" id="KW-0732">Signal</keyword>
<name>A0ABT4FWB0_PANTH</name>
<dbReference type="RefSeq" id="WP_244194159.1">
    <property type="nucleotide sequence ID" value="NZ_CABMNB010000023.1"/>
</dbReference>
<reference evidence="6 7" key="1">
    <citation type="submission" date="2022-05" db="EMBL/GenBank/DDBJ databases">
        <title>Genome Sequencing of Bee-Associated Microbes.</title>
        <authorList>
            <person name="Dunlap C."/>
        </authorList>
    </citation>
    <scope>NUCLEOTIDE SEQUENCE [LARGE SCALE GENOMIC DNA]</scope>
    <source>
        <strain evidence="6 7">NRRL B-14613</strain>
    </source>
</reference>
<evidence type="ECO:0000256" key="2">
    <source>
        <dbReference type="ARBA" id="ARBA00022448"/>
    </source>
</evidence>
<sequence>MLRMMGLWLLVLVLFMSAACSSAGDNAGTTTDKPPEAGQRPSGTEFSWKQFEGHEIQVMLNQHPYAEAIIQRLSEFEAKTGITVKYSVTPEENYFDKLTTALNSRNGNPDVFMTGSYQLWEYAPADYVQPLDEYVEDKELTDPDYDLDDIYKGILDGVRWDRKPGHPVGTGSLWALPLGFEASVLLYNKKALAHQNVKPPATFDELIDTASQLNGWNGEGSYGIAVRGTRSWATIHPGYMTAFSLNGAQDFAVESGKLVSRLDSPESIEVTKKFAELVNKAGPKDWTNYTWYQVSTDIGAGKAAMAFDADIFGIFQGQEGASAESGNIAFAPPPAMKIGQDVGSNEWIWSIAMNSSSKRKEAAWLFMQYFSGKEHTLWGATQASVVNPVRQSVWDNPEFIDRLSIFEGYEDTFKTIIDHTSIKFTPQPEFFNTTTEWAAALQDIVTGQAPAEERMKKLAEDINKRVARIRTAE</sequence>
<dbReference type="GeneID" id="76999291"/>
<dbReference type="CDD" id="cd13585">
    <property type="entry name" value="PBP2_TMBP_like"/>
    <property type="match status" value="1"/>
</dbReference>
<dbReference type="Pfam" id="PF01547">
    <property type="entry name" value="SBP_bac_1"/>
    <property type="match status" value="1"/>
</dbReference>
<dbReference type="SUPFAM" id="SSF53850">
    <property type="entry name" value="Periplasmic binding protein-like II"/>
    <property type="match status" value="1"/>
</dbReference>
<keyword evidence="7" id="KW-1185">Reference proteome</keyword>
<feature type="chain" id="PRO_5045409059" evidence="5">
    <location>
        <begin position="24"/>
        <end position="473"/>
    </location>
</feature>
<dbReference type="EMBL" id="JAMDMM010000017">
    <property type="protein sequence ID" value="MCY9607143.1"/>
    <property type="molecule type" value="Genomic_DNA"/>
</dbReference>
<evidence type="ECO:0000313" key="6">
    <source>
        <dbReference type="EMBL" id="MCY9607143.1"/>
    </source>
</evidence>
<dbReference type="InterPro" id="IPR050490">
    <property type="entry name" value="Bact_solute-bd_prot1"/>
</dbReference>
<comment type="similarity">
    <text evidence="1">Belongs to the bacterial solute-binding protein 1 family.</text>
</comment>
<organism evidence="6 7">
    <name type="scientific">Paenibacillus thiaminolyticus</name>
    <name type="common">Bacillus thiaminolyticus</name>
    <dbReference type="NCBI Taxonomy" id="49283"/>
    <lineage>
        <taxon>Bacteria</taxon>
        <taxon>Bacillati</taxon>
        <taxon>Bacillota</taxon>
        <taxon>Bacilli</taxon>
        <taxon>Bacillales</taxon>
        <taxon>Paenibacillaceae</taxon>
        <taxon>Paenibacillus</taxon>
    </lineage>
</organism>
<evidence type="ECO:0000256" key="3">
    <source>
        <dbReference type="ARBA" id="ARBA00022729"/>
    </source>
</evidence>
<evidence type="ECO:0000256" key="1">
    <source>
        <dbReference type="ARBA" id="ARBA00008520"/>
    </source>
</evidence>
<proteinExistence type="inferred from homology"/>
<accession>A0ABT4FWB0</accession>